<keyword evidence="10" id="KW-1185">Reference proteome</keyword>
<evidence type="ECO:0000256" key="3">
    <source>
        <dbReference type="ARBA" id="ARBA00022801"/>
    </source>
</evidence>
<dbReference type="Pfam" id="PF04616">
    <property type="entry name" value="Glyco_hydro_43"/>
    <property type="match status" value="1"/>
</dbReference>
<feature type="signal peptide" evidence="8">
    <location>
        <begin position="1"/>
        <end position="26"/>
    </location>
</feature>
<evidence type="ECO:0000256" key="6">
    <source>
        <dbReference type="PIRSR" id="PIRSR026534-1"/>
    </source>
</evidence>
<name>A0A3S8RV73_9BACL</name>
<dbReference type="UniPathway" id="UPA00667"/>
<dbReference type="InterPro" id="IPR023296">
    <property type="entry name" value="Glyco_hydro_beta-prop_sf"/>
</dbReference>
<evidence type="ECO:0000313" key="9">
    <source>
        <dbReference type="EMBL" id="AZK46627.1"/>
    </source>
</evidence>
<keyword evidence="8" id="KW-0732">Signal</keyword>
<dbReference type="EMBL" id="CP034248">
    <property type="protein sequence ID" value="AZK46627.1"/>
    <property type="molecule type" value="Genomic_DNA"/>
</dbReference>
<dbReference type="PANTHER" id="PTHR43301:SF3">
    <property type="entry name" value="ARABINAN ENDO-1,5-ALPHA-L-ARABINOSIDASE A-RELATED"/>
    <property type="match status" value="1"/>
</dbReference>
<accession>A0A3S8RV73</accession>
<protein>
    <recommendedName>
        <fullName evidence="5">Endo-alpha-(1-&gt;5)-L-arabinanase</fullName>
        <ecNumber evidence="5">3.2.1.99</ecNumber>
    </recommendedName>
</protein>
<evidence type="ECO:0000256" key="5">
    <source>
        <dbReference type="PIRNR" id="PIRNR026534"/>
    </source>
</evidence>
<dbReference type="InterPro" id="IPR016840">
    <property type="entry name" value="Glyco_hydro_43_endo_a_Ara-ase"/>
</dbReference>
<reference evidence="9 10" key="1">
    <citation type="submission" date="2018-11" db="EMBL/GenBank/DDBJ databases">
        <title>Genome sequencing of Paenibacillus lentus DSM25539(T).</title>
        <authorList>
            <person name="Kook J.-K."/>
            <person name="Park S.-N."/>
            <person name="Lim Y.K."/>
        </authorList>
    </citation>
    <scope>NUCLEOTIDE SEQUENCE [LARGE SCALE GENOMIC DNA]</scope>
    <source>
        <strain evidence="9 10">DSM 25539</strain>
    </source>
</reference>
<evidence type="ECO:0000256" key="4">
    <source>
        <dbReference type="ARBA" id="ARBA00023295"/>
    </source>
</evidence>
<dbReference type="Gene3D" id="2.115.10.20">
    <property type="entry name" value="Glycosyl hydrolase domain, family 43"/>
    <property type="match status" value="1"/>
</dbReference>
<dbReference type="GO" id="GO:0046558">
    <property type="term" value="F:arabinan endo-1,5-alpha-L-arabinosidase activity"/>
    <property type="evidence" value="ECO:0007669"/>
    <property type="project" value="UniProtKB-EC"/>
</dbReference>
<sequence>MRYRKLLLSIISSVAIVGSAVGTALAAHWNLTGDVGVHDPSIIKEGSVWYTFSTGQGIQVLRSDNGTNWYRVPQIFLSPPSWWKTYVPNMTTNDVWAPDVKLYNGRVWLYYSISTFGKNTSAIGLASATSVGAGSWRDDGLVIKSDPSVDYNAIDPNLVIDASGNPWLAFGSWFSGIKITKLDKTTMKPTGSLYSIAKRSNGIEGVSIVYRNGYYYMFASIDNCCQGSNSNYKIVVGRSTSITGPYKDKSGVDMMNGGGTVLDAGNTRWAGPGGQHVYNNVIARHAYDREDNGNPKLLISDLNWDSSGWPTY</sequence>
<evidence type="ECO:0000256" key="7">
    <source>
        <dbReference type="PIRSR" id="PIRSR606710-2"/>
    </source>
</evidence>
<dbReference type="CDD" id="cd18829">
    <property type="entry name" value="GH43_BsArb43A-like"/>
    <property type="match status" value="1"/>
</dbReference>
<dbReference type="SUPFAM" id="SSF75005">
    <property type="entry name" value="Arabinanase/levansucrase/invertase"/>
    <property type="match status" value="1"/>
</dbReference>
<keyword evidence="4 5" id="KW-0326">Glycosidase</keyword>
<dbReference type="RefSeq" id="WP_125082679.1">
    <property type="nucleotide sequence ID" value="NZ_CP034248.1"/>
</dbReference>
<dbReference type="GO" id="GO:0031222">
    <property type="term" value="P:arabinan catabolic process"/>
    <property type="evidence" value="ECO:0007669"/>
    <property type="project" value="UniProtKB-UniPathway"/>
</dbReference>
<evidence type="ECO:0000256" key="8">
    <source>
        <dbReference type="SAM" id="SignalP"/>
    </source>
</evidence>
<evidence type="ECO:0000256" key="2">
    <source>
        <dbReference type="ARBA" id="ARBA00009865"/>
    </source>
</evidence>
<feature type="chain" id="PRO_5019276365" description="Endo-alpha-(1-&gt;5)-L-arabinanase" evidence="8">
    <location>
        <begin position="27"/>
        <end position="312"/>
    </location>
</feature>
<proteinExistence type="inferred from homology"/>
<dbReference type="KEGG" id="plen:EIM92_11075"/>
<dbReference type="PANTHER" id="PTHR43301">
    <property type="entry name" value="ARABINAN ENDO-1,5-ALPHA-L-ARABINOSIDASE"/>
    <property type="match status" value="1"/>
</dbReference>
<evidence type="ECO:0000256" key="1">
    <source>
        <dbReference type="ARBA" id="ARBA00004834"/>
    </source>
</evidence>
<dbReference type="InterPro" id="IPR050727">
    <property type="entry name" value="GH43_arabinanases"/>
</dbReference>
<dbReference type="PIRSF" id="PIRSF026534">
    <property type="entry name" value="Endo_alpha-L-arabinosidase"/>
    <property type="match status" value="1"/>
</dbReference>
<comment type="similarity">
    <text evidence="2 5">Belongs to the glycosyl hydrolase 43 family.</text>
</comment>
<gene>
    <name evidence="9" type="ORF">EIM92_11075</name>
</gene>
<feature type="active site" description="Proton acceptor" evidence="6">
    <location>
        <position position="39"/>
    </location>
</feature>
<organism evidence="9 10">
    <name type="scientific">Paenibacillus lentus</name>
    <dbReference type="NCBI Taxonomy" id="1338368"/>
    <lineage>
        <taxon>Bacteria</taxon>
        <taxon>Bacillati</taxon>
        <taxon>Bacillota</taxon>
        <taxon>Bacilli</taxon>
        <taxon>Bacillales</taxon>
        <taxon>Paenibacillaceae</taxon>
        <taxon>Paenibacillus</taxon>
    </lineage>
</organism>
<feature type="site" description="Important for catalytic activity, responsible for pKa modulation of the active site Glu and correct orientation of both the proton donor and substrate" evidence="7">
    <location>
        <position position="155"/>
    </location>
</feature>
<dbReference type="AlphaFoldDB" id="A0A3S8RV73"/>
<dbReference type="EC" id="3.2.1.99" evidence="5"/>
<dbReference type="OrthoDB" id="9801455at2"/>
<comment type="catalytic activity">
    <reaction evidence="5">
        <text>Endohydrolysis of (1-&gt;5)-alpha-arabinofuranosidic linkages in (1-&gt;5)-arabinans.</text>
        <dbReference type="EC" id="3.2.1.99"/>
    </reaction>
</comment>
<dbReference type="Proteomes" id="UP000273145">
    <property type="component" value="Chromosome"/>
</dbReference>
<evidence type="ECO:0000313" key="10">
    <source>
        <dbReference type="Proteomes" id="UP000273145"/>
    </source>
</evidence>
<feature type="active site" description="Proton donor" evidence="6">
    <location>
        <position position="204"/>
    </location>
</feature>
<comment type="pathway">
    <text evidence="1 5">Glycan metabolism; L-arabinan degradation.</text>
</comment>
<dbReference type="InterPro" id="IPR006710">
    <property type="entry name" value="Glyco_hydro_43"/>
</dbReference>
<keyword evidence="3 5" id="KW-0378">Hydrolase</keyword>